<dbReference type="AlphaFoldDB" id="A0AA35TDJ1"/>
<evidence type="ECO:0000313" key="5">
    <source>
        <dbReference type="EMBL" id="CAI8045947.1"/>
    </source>
</evidence>
<name>A0AA35TDJ1_GEOBA</name>
<keyword evidence="1" id="KW-0547">Nucleotide-binding</keyword>
<protein>
    <submittedName>
        <fullName evidence="5">ATP-dependent RecD-like DNA helicase</fullName>
    </submittedName>
</protein>
<dbReference type="CDD" id="cd18809">
    <property type="entry name" value="SF1_C_RecD"/>
    <property type="match status" value="1"/>
</dbReference>
<dbReference type="InterPro" id="IPR029493">
    <property type="entry name" value="RecD2-like_HHH"/>
</dbReference>
<keyword evidence="5" id="KW-0347">Helicase</keyword>
<keyword evidence="2" id="KW-0067">ATP-binding</keyword>
<dbReference type="Pfam" id="PF13538">
    <property type="entry name" value="UvrD_C_2"/>
    <property type="match status" value="1"/>
</dbReference>
<sequence length="786" mass="87965">METLQGILERIVYENPDTGYTVGRLSGRDHAELITVVGNLASINPGESLLLQGEWVDNAKYGRQFQIEKYETILPANVVGLRKYLGSGLIKGIGPKMAGLIVRKFGMDTMDVIENEPEKLARVPGIGRKRVQTIKEAWEAQREIKNVMLFLQSHDVSTAHAAKIYKTYGNDAIPIVTEDPYRLADDIYGIGFVTADTIAQKLGIDKDAPKRVQAGIKYVLSQKADDGHVFQRRVELIEACQTMLEQETEAIEQGISVLVEEEEIINPSFTDVASSDEEMGVSEPQDAYEISGQKEIPEAHQEPLSTDNRQPITDNHSAIYLAPFYYAELGVANQFLRLLASDQGHSTAPLSPNSTPFLTQLESEMGIRFASQQREAIHTAMTTRAMILTGGPGTGKTTTVVGMIRLFGAEGRRITLTAPTGRAAKRLSETTGSEAKTIHRLLEFSPQNNGFKRNRQNPLDTDVVIVDETSMVDLVLMNRLMQAIRPMTTVILIGDTDQLPSVGAGNVLRDLIDSQRIPVIQLTEIFRQAQESMIVTNAHRINKGDFPELTGDTDRNFFFMEEEDPEVITELICSVIADRLPRHYDYHPMDDIQLLCPMRRGTLGTENLNKRLQEVLNPEHTTPVSHHPLEKSRFGVQTYKRMSEPAGQFQTAGGFRIGDKVMQIRNNYDYDVFNGDIGRVVSIEHINKKVYIQFPDKQVAYDTADLGELVLAYATTIHKAQGSEYPAVVIPLHTQHYLMLQRNLLYTGITRAKERVVIVGTKRALGICIRNNQVMERNSYLAERLQ</sequence>
<dbReference type="Proteomes" id="UP001174909">
    <property type="component" value="Unassembled WGS sequence"/>
</dbReference>
<dbReference type="GO" id="GO:0003677">
    <property type="term" value="F:DNA binding"/>
    <property type="evidence" value="ECO:0007669"/>
    <property type="project" value="InterPro"/>
</dbReference>
<dbReference type="InterPro" id="IPR055446">
    <property type="entry name" value="RecD2_N_OB"/>
</dbReference>
<dbReference type="Gene3D" id="1.10.10.2220">
    <property type="match status" value="1"/>
</dbReference>
<dbReference type="GO" id="GO:0017116">
    <property type="term" value="F:single-stranded DNA helicase activity"/>
    <property type="evidence" value="ECO:0007669"/>
    <property type="project" value="TreeGrafter"/>
</dbReference>
<dbReference type="NCBIfam" id="TIGR01448">
    <property type="entry name" value="recD_rel"/>
    <property type="match status" value="1"/>
</dbReference>
<dbReference type="SMART" id="SM00382">
    <property type="entry name" value="AAA"/>
    <property type="match status" value="1"/>
</dbReference>
<evidence type="ECO:0000259" key="3">
    <source>
        <dbReference type="SMART" id="SM00278"/>
    </source>
</evidence>
<dbReference type="GO" id="GO:0005524">
    <property type="term" value="F:ATP binding"/>
    <property type="evidence" value="ECO:0007669"/>
    <property type="project" value="UniProtKB-KW"/>
</dbReference>
<dbReference type="Gene3D" id="1.10.150.20">
    <property type="entry name" value="5' to 3' exonuclease, C-terminal subdomain"/>
    <property type="match status" value="1"/>
</dbReference>
<dbReference type="InterPro" id="IPR006345">
    <property type="entry name" value="RecD2"/>
</dbReference>
<dbReference type="InterPro" id="IPR003583">
    <property type="entry name" value="Hlx-hairpin-Hlx_DNA-bd_motif"/>
</dbReference>
<evidence type="ECO:0000259" key="4">
    <source>
        <dbReference type="SMART" id="SM00382"/>
    </source>
</evidence>
<dbReference type="Pfam" id="PF14520">
    <property type="entry name" value="HHH_5"/>
    <property type="match status" value="1"/>
</dbReference>
<dbReference type="GO" id="GO:0043139">
    <property type="term" value="F:5'-3' DNA helicase activity"/>
    <property type="evidence" value="ECO:0007669"/>
    <property type="project" value="InterPro"/>
</dbReference>
<dbReference type="Pfam" id="PF13245">
    <property type="entry name" value="AAA_19"/>
    <property type="match status" value="1"/>
</dbReference>
<dbReference type="HAMAP" id="MF_01488">
    <property type="entry name" value="RecD2"/>
    <property type="match status" value="1"/>
</dbReference>
<dbReference type="Pfam" id="PF23139">
    <property type="entry name" value="OB_YrrC"/>
    <property type="match status" value="1"/>
</dbReference>
<reference evidence="5" key="1">
    <citation type="submission" date="2023-03" db="EMBL/GenBank/DDBJ databases">
        <authorList>
            <person name="Steffen K."/>
            <person name="Cardenas P."/>
        </authorList>
    </citation>
    <scope>NUCLEOTIDE SEQUENCE</scope>
</reference>
<gene>
    <name evidence="5" type="ORF">GBAR_LOCUS25395</name>
</gene>
<keyword evidence="5" id="KW-0378">Hydrolase</keyword>
<evidence type="ECO:0000256" key="1">
    <source>
        <dbReference type="ARBA" id="ARBA00022741"/>
    </source>
</evidence>
<dbReference type="Gene3D" id="2.30.30.940">
    <property type="match status" value="1"/>
</dbReference>
<dbReference type="GO" id="GO:0009338">
    <property type="term" value="C:exodeoxyribonuclease V complex"/>
    <property type="evidence" value="ECO:0007669"/>
    <property type="project" value="TreeGrafter"/>
</dbReference>
<dbReference type="InterPro" id="IPR050534">
    <property type="entry name" value="Coronavir_polyprotein_1ab"/>
</dbReference>
<organism evidence="5 6">
    <name type="scientific">Geodia barretti</name>
    <name type="common">Barrett's horny sponge</name>
    <dbReference type="NCBI Taxonomy" id="519541"/>
    <lineage>
        <taxon>Eukaryota</taxon>
        <taxon>Metazoa</taxon>
        <taxon>Porifera</taxon>
        <taxon>Demospongiae</taxon>
        <taxon>Heteroscleromorpha</taxon>
        <taxon>Tetractinellida</taxon>
        <taxon>Astrophorina</taxon>
        <taxon>Geodiidae</taxon>
        <taxon>Geodia</taxon>
    </lineage>
</organism>
<dbReference type="InterPro" id="IPR027785">
    <property type="entry name" value="UvrD-like_helicase_C"/>
</dbReference>
<dbReference type="Gene3D" id="3.40.50.300">
    <property type="entry name" value="P-loop containing nucleotide triphosphate hydrolases"/>
    <property type="match status" value="2"/>
</dbReference>
<feature type="domain" description="Helix-hairpin-helix DNA-binding motif class 1" evidence="3">
    <location>
        <begin position="118"/>
        <end position="137"/>
    </location>
</feature>
<proteinExistence type="inferred from homology"/>
<dbReference type="GO" id="GO:0006310">
    <property type="term" value="P:DNA recombination"/>
    <property type="evidence" value="ECO:0007669"/>
    <property type="project" value="InterPro"/>
</dbReference>
<comment type="caution">
    <text evidence="5">The sequence shown here is derived from an EMBL/GenBank/DDBJ whole genome shotgun (WGS) entry which is preliminary data.</text>
</comment>
<dbReference type="InterPro" id="IPR027417">
    <property type="entry name" value="P-loop_NTPase"/>
</dbReference>
<dbReference type="SUPFAM" id="SSF47781">
    <property type="entry name" value="RuvA domain 2-like"/>
    <property type="match status" value="1"/>
</dbReference>
<feature type="domain" description="AAA+ ATPase" evidence="4">
    <location>
        <begin position="382"/>
        <end position="523"/>
    </location>
</feature>
<dbReference type="GO" id="GO:0006281">
    <property type="term" value="P:DNA repair"/>
    <property type="evidence" value="ECO:0007669"/>
    <property type="project" value="InterPro"/>
</dbReference>
<dbReference type="InterPro" id="IPR010994">
    <property type="entry name" value="RuvA_2-like"/>
</dbReference>
<feature type="domain" description="Helix-hairpin-helix DNA-binding motif class 1" evidence="3">
    <location>
        <begin position="182"/>
        <end position="201"/>
    </location>
</feature>
<dbReference type="SUPFAM" id="SSF52540">
    <property type="entry name" value="P-loop containing nucleoside triphosphate hydrolases"/>
    <property type="match status" value="2"/>
</dbReference>
<dbReference type="InterPro" id="IPR003593">
    <property type="entry name" value="AAA+_ATPase"/>
</dbReference>
<dbReference type="InterPro" id="IPR041451">
    <property type="entry name" value="RecD2_SH13"/>
</dbReference>
<dbReference type="SMART" id="SM00278">
    <property type="entry name" value="HhH1"/>
    <property type="match status" value="2"/>
</dbReference>
<dbReference type="Pfam" id="PF14490">
    <property type="entry name" value="HHH_RecD2"/>
    <property type="match status" value="1"/>
</dbReference>
<dbReference type="CDD" id="cd17933">
    <property type="entry name" value="DEXSc_RecD-like"/>
    <property type="match status" value="1"/>
</dbReference>
<dbReference type="PANTHER" id="PTHR43788:SF6">
    <property type="entry name" value="DNA HELICASE B"/>
    <property type="match status" value="1"/>
</dbReference>
<accession>A0AA35TDJ1</accession>
<dbReference type="PANTHER" id="PTHR43788">
    <property type="entry name" value="DNA2/NAM7 HELICASE FAMILY MEMBER"/>
    <property type="match status" value="1"/>
</dbReference>
<evidence type="ECO:0000256" key="2">
    <source>
        <dbReference type="ARBA" id="ARBA00022840"/>
    </source>
</evidence>
<keyword evidence="6" id="KW-1185">Reference proteome</keyword>
<dbReference type="Pfam" id="PF18335">
    <property type="entry name" value="SH3_13"/>
    <property type="match status" value="1"/>
</dbReference>
<dbReference type="EMBL" id="CASHTH010003516">
    <property type="protein sequence ID" value="CAI8045947.1"/>
    <property type="molecule type" value="Genomic_DNA"/>
</dbReference>
<evidence type="ECO:0000313" key="6">
    <source>
        <dbReference type="Proteomes" id="UP001174909"/>
    </source>
</evidence>